<feature type="transmembrane region" description="Helical" evidence="1">
    <location>
        <begin position="31"/>
        <end position="52"/>
    </location>
</feature>
<keyword evidence="1" id="KW-1133">Transmembrane helix</keyword>
<dbReference type="RefSeq" id="WP_120736176.1">
    <property type="nucleotide sequence ID" value="NZ_CP032568.1"/>
</dbReference>
<keyword evidence="1" id="KW-0812">Transmembrane</keyword>
<dbReference type="EMBL" id="CP032568">
    <property type="protein sequence ID" value="AYF74255.1"/>
    <property type="molecule type" value="Genomic_DNA"/>
</dbReference>
<dbReference type="AlphaFoldDB" id="A0A386ZCA8"/>
<organism evidence="2 3">
    <name type="scientific">Nocardia yunnanensis</name>
    <dbReference type="NCBI Taxonomy" id="2382165"/>
    <lineage>
        <taxon>Bacteria</taxon>
        <taxon>Bacillati</taxon>
        <taxon>Actinomycetota</taxon>
        <taxon>Actinomycetes</taxon>
        <taxon>Mycobacteriales</taxon>
        <taxon>Nocardiaceae</taxon>
        <taxon>Nocardia</taxon>
    </lineage>
</organism>
<keyword evidence="3" id="KW-1185">Reference proteome</keyword>
<reference evidence="2 3" key="1">
    <citation type="submission" date="2018-09" db="EMBL/GenBank/DDBJ databases">
        <title>Nocardia yunnanensis sp. nov., an actinomycete isolated from a soil sample.</title>
        <authorList>
            <person name="Zhang J."/>
        </authorList>
    </citation>
    <scope>NUCLEOTIDE SEQUENCE [LARGE SCALE GENOMIC DNA]</scope>
    <source>
        <strain evidence="2 3">CFHS0054</strain>
    </source>
</reference>
<evidence type="ECO:0000256" key="1">
    <source>
        <dbReference type="SAM" id="Phobius"/>
    </source>
</evidence>
<dbReference type="KEGG" id="nyu:D7D52_10710"/>
<evidence type="ECO:0000313" key="3">
    <source>
        <dbReference type="Proteomes" id="UP000267164"/>
    </source>
</evidence>
<proteinExistence type="predicted"/>
<gene>
    <name evidence="2" type="ORF">D7D52_10710</name>
</gene>
<dbReference type="Proteomes" id="UP000267164">
    <property type="component" value="Chromosome"/>
</dbReference>
<accession>A0A386ZCA8</accession>
<protein>
    <submittedName>
        <fullName evidence="2">Uncharacterized protein</fullName>
    </submittedName>
</protein>
<keyword evidence="1" id="KW-0472">Membrane</keyword>
<name>A0A386ZCA8_9NOCA</name>
<evidence type="ECO:0000313" key="2">
    <source>
        <dbReference type="EMBL" id="AYF74255.1"/>
    </source>
</evidence>
<sequence>MALYVMAAWLTQRFLLGCVTASTVAGRMLFALATLPSLVYVVVALAVGLALSGRPGIACRSRFADFRWAGGSIVEWTWVRS</sequence>